<evidence type="ECO:0000256" key="1">
    <source>
        <dbReference type="ARBA" id="ARBA00004141"/>
    </source>
</evidence>
<feature type="transmembrane region" description="Helical" evidence="6">
    <location>
        <begin position="475"/>
        <end position="498"/>
    </location>
</feature>
<feature type="transmembrane region" description="Helical" evidence="6">
    <location>
        <begin position="135"/>
        <end position="157"/>
    </location>
</feature>
<gene>
    <name evidence="8" type="ORF">AAFF_G00267440</name>
</gene>
<dbReference type="PANTHER" id="PTHR24064">
    <property type="entry name" value="SOLUTE CARRIER FAMILY 22 MEMBER"/>
    <property type="match status" value="1"/>
</dbReference>
<feature type="transmembrane region" description="Helical" evidence="6">
    <location>
        <begin position="390"/>
        <end position="409"/>
    </location>
</feature>
<dbReference type="Gene3D" id="1.20.1250.20">
    <property type="entry name" value="MFS general substrate transporter like domains"/>
    <property type="match status" value="1"/>
</dbReference>
<evidence type="ECO:0000313" key="8">
    <source>
        <dbReference type="EMBL" id="KAJ8407700.1"/>
    </source>
</evidence>
<comment type="caution">
    <text evidence="8">The sequence shown here is derived from an EMBL/GenBank/DDBJ whole genome shotgun (WGS) entry which is preliminary data.</text>
</comment>
<keyword evidence="3 6" id="KW-1133">Transmembrane helix</keyword>
<evidence type="ECO:0000256" key="4">
    <source>
        <dbReference type="ARBA" id="ARBA00023136"/>
    </source>
</evidence>
<keyword evidence="2 6" id="KW-0812">Transmembrane</keyword>
<sequence>MADFGEILTAIGDFGLFQKLVLVGLCVPNVILPMHLYSVVFTHSASSYRCNTDWILDVSPNLTLEEQLNLTLPRAQDGSFERCKMLTPVDWDIDSIRECRINQSTGCINGWVYDTSVYESSIVSDFDLVCDKANFVGVAQTVLMAGILFGSLVFGPLAESLGRKRATQISAVLMTISTIGAGLSPLFYVYLVAQFVIGMSYGGYRLNSIVLATEWIGMTKRTYPSVLCQLLSGVGQVILAGIAYFIRDWRTVQFVIASPLVLVVLYIWMIPESARWLLSSGKTKEASKLILKAAAINKRKVPDNILEKVANKKKGERGTVMDIITSPLLRKYFLILAFSWFSLNLTYYCLTLNVGKFGINIFLTQLIFGMTEIPAQILCIWLLEAVGRKISLVFTLLVGGFVCLMILAVPQDNAIAITTLAAAGRFFMNWAGTICNVYVQELFPTSIRQTANGLGAMATRVAGMLSPILNMLAAYHWTIPILVYSGLSLAGGAMCVVLPETRRKELPDSTADLETDRRMNLMKKDAGHPDADKNQSLRSTKL</sequence>
<dbReference type="AlphaFoldDB" id="A0AAD7WST2"/>
<organism evidence="8 9">
    <name type="scientific">Aldrovandia affinis</name>
    <dbReference type="NCBI Taxonomy" id="143900"/>
    <lineage>
        <taxon>Eukaryota</taxon>
        <taxon>Metazoa</taxon>
        <taxon>Chordata</taxon>
        <taxon>Craniata</taxon>
        <taxon>Vertebrata</taxon>
        <taxon>Euteleostomi</taxon>
        <taxon>Actinopterygii</taxon>
        <taxon>Neopterygii</taxon>
        <taxon>Teleostei</taxon>
        <taxon>Notacanthiformes</taxon>
        <taxon>Halosauridae</taxon>
        <taxon>Aldrovandia</taxon>
    </lineage>
</organism>
<feature type="transmembrane region" description="Helical" evidence="6">
    <location>
        <begin position="169"/>
        <end position="189"/>
    </location>
</feature>
<keyword evidence="4 6" id="KW-0472">Membrane</keyword>
<evidence type="ECO:0000256" key="3">
    <source>
        <dbReference type="ARBA" id="ARBA00022989"/>
    </source>
</evidence>
<evidence type="ECO:0000313" key="9">
    <source>
        <dbReference type="Proteomes" id="UP001221898"/>
    </source>
</evidence>
<dbReference type="InterPro" id="IPR020846">
    <property type="entry name" value="MFS_dom"/>
</dbReference>
<reference evidence="8" key="1">
    <citation type="journal article" date="2023" name="Science">
        <title>Genome structures resolve the early diversification of teleost fishes.</title>
        <authorList>
            <person name="Parey E."/>
            <person name="Louis A."/>
            <person name="Montfort J."/>
            <person name="Bouchez O."/>
            <person name="Roques C."/>
            <person name="Iampietro C."/>
            <person name="Lluch J."/>
            <person name="Castinel A."/>
            <person name="Donnadieu C."/>
            <person name="Desvignes T."/>
            <person name="Floi Bucao C."/>
            <person name="Jouanno E."/>
            <person name="Wen M."/>
            <person name="Mejri S."/>
            <person name="Dirks R."/>
            <person name="Jansen H."/>
            <person name="Henkel C."/>
            <person name="Chen W.J."/>
            <person name="Zahm M."/>
            <person name="Cabau C."/>
            <person name="Klopp C."/>
            <person name="Thompson A.W."/>
            <person name="Robinson-Rechavi M."/>
            <person name="Braasch I."/>
            <person name="Lecointre G."/>
            <person name="Bobe J."/>
            <person name="Postlethwait J.H."/>
            <person name="Berthelot C."/>
            <person name="Roest Crollius H."/>
            <person name="Guiguen Y."/>
        </authorList>
    </citation>
    <scope>NUCLEOTIDE SEQUENCE</scope>
    <source>
        <strain evidence="8">NC1722</strain>
    </source>
</reference>
<feature type="transmembrane region" description="Helical" evidence="6">
    <location>
        <begin position="332"/>
        <end position="355"/>
    </location>
</feature>
<evidence type="ECO:0000256" key="2">
    <source>
        <dbReference type="ARBA" id="ARBA00022692"/>
    </source>
</evidence>
<feature type="transmembrane region" description="Helical" evidence="6">
    <location>
        <begin position="361"/>
        <end position="383"/>
    </location>
</feature>
<dbReference type="InterPro" id="IPR005828">
    <property type="entry name" value="MFS_sugar_transport-like"/>
</dbReference>
<dbReference type="InterPro" id="IPR036259">
    <property type="entry name" value="MFS_trans_sf"/>
</dbReference>
<feature type="transmembrane region" description="Helical" evidence="6">
    <location>
        <begin position="252"/>
        <end position="270"/>
    </location>
</feature>
<comment type="subcellular location">
    <subcellularLocation>
        <location evidence="1">Membrane</location>
        <topology evidence="1">Multi-pass membrane protein</topology>
    </subcellularLocation>
</comment>
<accession>A0AAD7WST2</accession>
<dbReference type="Proteomes" id="UP001221898">
    <property type="component" value="Unassembled WGS sequence"/>
</dbReference>
<feature type="transmembrane region" description="Helical" evidence="6">
    <location>
        <begin position="225"/>
        <end position="246"/>
    </location>
</feature>
<dbReference type="GO" id="GO:0016020">
    <property type="term" value="C:membrane"/>
    <property type="evidence" value="ECO:0007669"/>
    <property type="project" value="UniProtKB-SubCell"/>
</dbReference>
<name>A0AAD7WST2_9TELE</name>
<dbReference type="GO" id="GO:0022857">
    <property type="term" value="F:transmembrane transporter activity"/>
    <property type="evidence" value="ECO:0007669"/>
    <property type="project" value="InterPro"/>
</dbReference>
<feature type="compositionally biased region" description="Basic and acidic residues" evidence="5">
    <location>
        <begin position="520"/>
        <end position="535"/>
    </location>
</feature>
<dbReference type="EMBL" id="JAINUG010000037">
    <property type="protein sequence ID" value="KAJ8407700.1"/>
    <property type="molecule type" value="Genomic_DNA"/>
</dbReference>
<feature type="region of interest" description="Disordered" evidence="5">
    <location>
        <begin position="520"/>
        <end position="542"/>
    </location>
</feature>
<dbReference type="SUPFAM" id="SSF103473">
    <property type="entry name" value="MFS general substrate transporter"/>
    <property type="match status" value="1"/>
</dbReference>
<evidence type="ECO:0000256" key="5">
    <source>
        <dbReference type="SAM" id="MobiDB-lite"/>
    </source>
</evidence>
<protein>
    <recommendedName>
        <fullName evidence="7">Major facilitator superfamily (MFS) profile domain-containing protein</fullName>
    </recommendedName>
</protein>
<dbReference type="PROSITE" id="PS50850">
    <property type="entry name" value="MFS"/>
    <property type="match status" value="1"/>
</dbReference>
<evidence type="ECO:0000259" key="7">
    <source>
        <dbReference type="PROSITE" id="PS50850"/>
    </source>
</evidence>
<evidence type="ECO:0000256" key="6">
    <source>
        <dbReference type="SAM" id="Phobius"/>
    </source>
</evidence>
<keyword evidence="9" id="KW-1185">Reference proteome</keyword>
<dbReference type="Pfam" id="PF00083">
    <property type="entry name" value="Sugar_tr"/>
    <property type="match status" value="1"/>
</dbReference>
<feature type="domain" description="Major facilitator superfamily (MFS) profile" evidence="7">
    <location>
        <begin position="95"/>
        <end position="503"/>
    </location>
</feature>
<proteinExistence type="predicted"/>